<dbReference type="InterPro" id="IPR035466">
    <property type="entry name" value="GlmS/AgaS_SIS"/>
</dbReference>
<feature type="compositionally biased region" description="Basic and acidic residues" evidence="2">
    <location>
        <begin position="344"/>
        <end position="354"/>
    </location>
</feature>
<feature type="domain" description="SIS" evidence="3">
    <location>
        <begin position="220"/>
        <end position="353"/>
    </location>
</feature>
<feature type="compositionally biased region" description="Polar residues" evidence="2">
    <location>
        <begin position="1"/>
        <end position="12"/>
    </location>
</feature>
<dbReference type="PANTHER" id="PTHR10937:SF8">
    <property type="entry name" value="AMINOTRANSFERASE-RELATED"/>
    <property type="match status" value="1"/>
</dbReference>
<dbReference type="Gene3D" id="3.40.50.10490">
    <property type="entry name" value="Glucose-6-phosphate isomerase like protein, domain 1"/>
    <property type="match status" value="2"/>
</dbReference>
<keyword evidence="5" id="KW-1185">Reference proteome</keyword>
<feature type="region of interest" description="Disordered" evidence="2">
    <location>
        <begin position="344"/>
        <end position="363"/>
    </location>
</feature>
<dbReference type="STRING" id="134849.SAMN05443668_101795"/>
<dbReference type="AlphaFoldDB" id="A0A1M7JHG8"/>
<dbReference type="Proteomes" id="UP000184440">
    <property type="component" value="Unassembled WGS sequence"/>
</dbReference>
<dbReference type="GO" id="GO:0097367">
    <property type="term" value="F:carbohydrate derivative binding"/>
    <property type="evidence" value="ECO:0007669"/>
    <property type="project" value="InterPro"/>
</dbReference>
<reference evidence="4 5" key="1">
    <citation type="submission" date="2016-11" db="EMBL/GenBank/DDBJ databases">
        <authorList>
            <person name="Jaros S."/>
            <person name="Januszkiewicz K."/>
            <person name="Wedrychowicz H."/>
        </authorList>
    </citation>
    <scope>NUCLEOTIDE SEQUENCE [LARGE SCALE GENOMIC DNA]</scope>
    <source>
        <strain evidence="4 5">DSM 46144</strain>
    </source>
</reference>
<evidence type="ECO:0000313" key="5">
    <source>
        <dbReference type="Proteomes" id="UP000184440"/>
    </source>
</evidence>
<gene>
    <name evidence="4" type="ORF">SAMN05443668_101795</name>
</gene>
<dbReference type="Pfam" id="PF01380">
    <property type="entry name" value="SIS"/>
    <property type="match status" value="2"/>
</dbReference>
<dbReference type="InterPro" id="IPR001347">
    <property type="entry name" value="SIS_dom"/>
</dbReference>
<dbReference type="CDD" id="cd05009">
    <property type="entry name" value="SIS_GlmS_GlmD_2"/>
    <property type="match status" value="1"/>
</dbReference>
<dbReference type="OrthoDB" id="9761808at2"/>
<dbReference type="SUPFAM" id="SSF53697">
    <property type="entry name" value="SIS domain"/>
    <property type="match status" value="1"/>
</dbReference>
<feature type="domain" description="SIS" evidence="3">
    <location>
        <begin position="60"/>
        <end position="202"/>
    </location>
</feature>
<dbReference type="InterPro" id="IPR035490">
    <property type="entry name" value="GlmS/FrlB_SIS"/>
</dbReference>
<dbReference type="EMBL" id="FRCS01000001">
    <property type="protein sequence ID" value="SHM52243.1"/>
    <property type="molecule type" value="Genomic_DNA"/>
</dbReference>
<protein>
    <submittedName>
        <fullName evidence="4">Glutamine--fructose-6-phosphate transaminase</fullName>
    </submittedName>
</protein>
<dbReference type="PANTHER" id="PTHR10937">
    <property type="entry name" value="GLUCOSAMINE--FRUCTOSE-6-PHOSPHATE AMINOTRANSFERASE, ISOMERIZING"/>
    <property type="match status" value="1"/>
</dbReference>
<dbReference type="GO" id="GO:1901135">
    <property type="term" value="P:carbohydrate derivative metabolic process"/>
    <property type="evidence" value="ECO:0007669"/>
    <property type="project" value="InterPro"/>
</dbReference>
<organism evidence="4 5">
    <name type="scientific">Cryptosporangium aurantiacum</name>
    <dbReference type="NCBI Taxonomy" id="134849"/>
    <lineage>
        <taxon>Bacteria</taxon>
        <taxon>Bacillati</taxon>
        <taxon>Actinomycetota</taxon>
        <taxon>Actinomycetes</taxon>
        <taxon>Cryptosporangiales</taxon>
        <taxon>Cryptosporangiaceae</taxon>
        <taxon>Cryptosporangium</taxon>
    </lineage>
</organism>
<dbReference type="InterPro" id="IPR046348">
    <property type="entry name" value="SIS_dom_sf"/>
</dbReference>
<evidence type="ECO:0000256" key="1">
    <source>
        <dbReference type="ARBA" id="ARBA00022737"/>
    </source>
</evidence>
<proteinExistence type="predicted"/>
<name>A0A1M7JHG8_9ACTN</name>
<dbReference type="CDD" id="cd05008">
    <property type="entry name" value="SIS_GlmS_GlmD_1"/>
    <property type="match status" value="1"/>
</dbReference>
<feature type="compositionally biased region" description="Low complexity" evidence="2">
    <location>
        <begin position="19"/>
        <end position="31"/>
    </location>
</feature>
<evidence type="ECO:0000313" key="4">
    <source>
        <dbReference type="EMBL" id="SHM52243.1"/>
    </source>
</evidence>
<keyword evidence="1" id="KW-0677">Repeat</keyword>
<accession>A0A1M7JHG8</accession>
<feature type="region of interest" description="Disordered" evidence="2">
    <location>
        <begin position="1"/>
        <end position="31"/>
    </location>
</feature>
<dbReference type="PROSITE" id="PS51464">
    <property type="entry name" value="SIS"/>
    <property type="match status" value="2"/>
</dbReference>
<sequence>MTQVTNETNTDAASDGIDPGPARGGASAPAQPGALMGAEIAEQPSILASLLTTADAIAEVTEVVRARAPRFVLLAARGTSDHAALYAKYLIETRLGLPAGLASPSTMTLYGSRPDLRDVLFLGVSQSGASPDLVDSLTVAGECGATTVAVTNDPGSALASAAEFSVDVRAGAENAVAATKTYTAELLALYLLLGGSASDAAALPDAAAATLAREDAIPVAAARYRFAERLVTTGRGFGYPTAREAALKLMETSYLSAQAFSTADLLHGPLAMIDSGVPVIAVATPDAGGDAVTPVVSQLRTSGADVLVVGEGQELPVVRDGVPAALAPVLDILPLQRLARQIALDRGENPDRPRGLSKVTHTR</sequence>
<evidence type="ECO:0000259" key="3">
    <source>
        <dbReference type="PROSITE" id="PS51464"/>
    </source>
</evidence>
<evidence type="ECO:0000256" key="2">
    <source>
        <dbReference type="SAM" id="MobiDB-lite"/>
    </source>
</evidence>